<reference evidence="11" key="1">
    <citation type="submission" date="2018-05" db="EMBL/GenBank/DDBJ databases">
        <authorList>
            <person name="Lanie J.A."/>
            <person name="Ng W.-L."/>
            <person name="Kazmierczak K.M."/>
            <person name="Andrzejewski T.M."/>
            <person name="Davidsen T.M."/>
            <person name="Wayne K.J."/>
            <person name="Tettelin H."/>
            <person name="Glass J.I."/>
            <person name="Rusch D."/>
            <person name="Podicherti R."/>
            <person name="Tsui H.-C.T."/>
            <person name="Winkler M.E."/>
        </authorList>
    </citation>
    <scope>NUCLEOTIDE SEQUENCE</scope>
</reference>
<dbReference type="Gene3D" id="3.40.50.300">
    <property type="entry name" value="P-loop containing nucleotide triphosphate hydrolases"/>
    <property type="match status" value="1"/>
</dbReference>
<dbReference type="NCBIfam" id="TIGR00150">
    <property type="entry name" value="T6A_YjeE"/>
    <property type="match status" value="1"/>
</dbReference>
<evidence type="ECO:0000256" key="8">
    <source>
        <dbReference type="ARBA" id="ARBA00022840"/>
    </source>
</evidence>
<evidence type="ECO:0000256" key="6">
    <source>
        <dbReference type="ARBA" id="ARBA00022723"/>
    </source>
</evidence>
<comment type="subcellular location">
    <subcellularLocation>
        <location evidence="1">Cytoplasm</location>
    </subcellularLocation>
</comment>
<evidence type="ECO:0000256" key="3">
    <source>
        <dbReference type="ARBA" id="ARBA00019010"/>
    </source>
</evidence>
<dbReference type="SUPFAM" id="SSF52540">
    <property type="entry name" value="P-loop containing nucleoside triphosphate hydrolases"/>
    <property type="match status" value="1"/>
</dbReference>
<dbReference type="InterPro" id="IPR027417">
    <property type="entry name" value="P-loop_NTPase"/>
</dbReference>
<keyword evidence="4" id="KW-0963">Cytoplasm</keyword>
<dbReference type="GO" id="GO:0005524">
    <property type="term" value="F:ATP binding"/>
    <property type="evidence" value="ECO:0007669"/>
    <property type="project" value="UniProtKB-KW"/>
</dbReference>
<keyword evidence="6" id="KW-0479">Metal-binding</keyword>
<accession>A0A381XTW3</accession>
<evidence type="ECO:0000256" key="9">
    <source>
        <dbReference type="ARBA" id="ARBA00022842"/>
    </source>
</evidence>
<evidence type="ECO:0000256" key="4">
    <source>
        <dbReference type="ARBA" id="ARBA00022490"/>
    </source>
</evidence>
<name>A0A381XTW3_9ZZZZ</name>
<comment type="similarity">
    <text evidence="2">Belongs to the TsaE family.</text>
</comment>
<dbReference type="EMBL" id="UINC01016285">
    <property type="protein sequence ID" value="SVA67912.1"/>
    <property type="molecule type" value="Genomic_DNA"/>
</dbReference>
<keyword evidence="7" id="KW-0547">Nucleotide-binding</keyword>
<keyword evidence="5" id="KW-0819">tRNA processing</keyword>
<sequence>MARILSRQESAPLLIGLEGELGSGKTTWVRAMLEGAGFVGQVPSPTYALVEPYHLDKLTIAHLDLYRLARCEDLEDLGIRDWLSQSQTWLLIEWPDRVPTLKMHCDVLIRLEFMELSSRFVSLIGQTHRGRVIVKALLDPKKNSSINL</sequence>
<gene>
    <name evidence="11" type="ORF">METZ01_LOCUS120766</name>
</gene>
<evidence type="ECO:0000256" key="10">
    <source>
        <dbReference type="ARBA" id="ARBA00032441"/>
    </source>
</evidence>
<dbReference type="PANTHER" id="PTHR33540:SF2">
    <property type="entry name" value="TRNA THREONYLCARBAMOYLADENOSINE BIOSYNTHESIS PROTEIN TSAE"/>
    <property type="match status" value="1"/>
</dbReference>
<evidence type="ECO:0000313" key="11">
    <source>
        <dbReference type="EMBL" id="SVA67912.1"/>
    </source>
</evidence>
<dbReference type="PANTHER" id="PTHR33540">
    <property type="entry name" value="TRNA THREONYLCARBAMOYLADENOSINE BIOSYNTHESIS PROTEIN TSAE"/>
    <property type="match status" value="1"/>
</dbReference>
<protein>
    <recommendedName>
        <fullName evidence="3">tRNA threonylcarbamoyladenosine biosynthesis protein TsaE</fullName>
    </recommendedName>
    <alternativeName>
        <fullName evidence="10">t(6)A37 threonylcarbamoyladenosine biosynthesis protein TsaE</fullName>
    </alternativeName>
</protein>
<dbReference type="Pfam" id="PF02367">
    <property type="entry name" value="TsaE"/>
    <property type="match status" value="1"/>
</dbReference>
<dbReference type="InterPro" id="IPR003442">
    <property type="entry name" value="T6A_TsaE"/>
</dbReference>
<evidence type="ECO:0000256" key="2">
    <source>
        <dbReference type="ARBA" id="ARBA00007599"/>
    </source>
</evidence>
<dbReference type="GO" id="GO:0005737">
    <property type="term" value="C:cytoplasm"/>
    <property type="evidence" value="ECO:0007669"/>
    <property type="project" value="UniProtKB-SubCell"/>
</dbReference>
<dbReference type="GO" id="GO:0002949">
    <property type="term" value="P:tRNA threonylcarbamoyladenosine modification"/>
    <property type="evidence" value="ECO:0007669"/>
    <property type="project" value="InterPro"/>
</dbReference>
<dbReference type="AlphaFoldDB" id="A0A381XTW3"/>
<evidence type="ECO:0000256" key="1">
    <source>
        <dbReference type="ARBA" id="ARBA00004496"/>
    </source>
</evidence>
<evidence type="ECO:0000256" key="5">
    <source>
        <dbReference type="ARBA" id="ARBA00022694"/>
    </source>
</evidence>
<keyword evidence="8" id="KW-0067">ATP-binding</keyword>
<proteinExistence type="inferred from homology"/>
<evidence type="ECO:0000256" key="7">
    <source>
        <dbReference type="ARBA" id="ARBA00022741"/>
    </source>
</evidence>
<dbReference type="GO" id="GO:0046872">
    <property type="term" value="F:metal ion binding"/>
    <property type="evidence" value="ECO:0007669"/>
    <property type="project" value="UniProtKB-KW"/>
</dbReference>
<keyword evidence="9" id="KW-0460">Magnesium</keyword>
<organism evidence="11">
    <name type="scientific">marine metagenome</name>
    <dbReference type="NCBI Taxonomy" id="408172"/>
    <lineage>
        <taxon>unclassified sequences</taxon>
        <taxon>metagenomes</taxon>
        <taxon>ecological metagenomes</taxon>
    </lineage>
</organism>